<dbReference type="SUPFAM" id="SSF53474">
    <property type="entry name" value="alpha/beta-Hydrolases"/>
    <property type="match status" value="1"/>
</dbReference>
<accession>A0A4R3M0Z9</accession>
<organism evidence="3 4">
    <name type="scientific">Aquabacter spiritensis</name>
    <dbReference type="NCBI Taxonomy" id="933073"/>
    <lineage>
        <taxon>Bacteria</taxon>
        <taxon>Pseudomonadati</taxon>
        <taxon>Pseudomonadota</taxon>
        <taxon>Alphaproteobacteria</taxon>
        <taxon>Hyphomicrobiales</taxon>
        <taxon>Xanthobacteraceae</taxon>
        <taxon>Aquabacter</taxon>
    </lineage>
</organism>
<keyword evidence="4" id="KW-1185">Reference proteome</keyword>
<dbReference type="AlphaFoldDB" id="A0A4R3M0Z9"/>
<evidence type="ECO:0000313" key="3">
    <source>
        <dbReference type="EMBL" id="TCT06662.1"/>
    </source>
</evidence>
<dbReference type="InterPro" id="IPR022742">
    <property type="entry name" value="Hydrolase_4"/>
</dbReference>
<proteinExistence type="inferred from homology"/>
<name>A0A4R3M0Z9_9HYPH</name>
<gene>
    <name evidence="3" type="ORF">EDC64_102141</name>
</gene>
<dbReference type="OrthoDB" id="217645at2"/>
<dbReference type="EMBL" id="SMAI01000002">
    <property type="protein sequence ID" value="TCT06662.1"/>
    <property type="molecule type" value="Genomic_DNA"/>
</dbReference>
<dbReference type="Pfam" id="PF12146">
    <property type="entry name" value="Hydrolase_4"/>
    <property type="match status" value="1"/>
</dbReference>
<feature type="domain" description="Serine aminopeptidase S33" evidence="2">
    <location>
        <begin position="29"/>
        <end position="279"/>
    </location>
</feature>
<evidence type="ECO:0000259" key="2">
    <source>
        <dbReference type="Pfam" id="PF12146"/>
    </source>
</evidence>
<dbReference type="InterPro" id="IPR050261">
    <property type="entry name" value="FrsA_esterase"/>
</dbReference>
<dbReference type="InterPro" id="IPR000073">
    <property type="entry name" value="AB_hydrolase_1"/>
</dbReference>
<dbReference type="Proteomes" id="UP000294664">
    <property type="component" value="Unassembled WGS sequence"/>
</dbReference>
<dbReference type="PRINTS" id="PR00111">
    <property type="entry name" value="ABHYDROLASE"/>
</dbReference>
<dbReference type="Gene3D" id="3.40.50.1820">
    <property type="entry name" value="alpha/beta hydrolase"/>
    <property type="match status" value="1"/>
</dbReference>
<evidence type="ECO:0000313" key="4">
    <source>
        <dbReference type="Proteomes" id="UP000294664"/>
    </source>
</evidence>
<protein>
    <recommendedName>
        <fullName evidence="2">Serine aminopeptidase S33 domain-containing protein</fullName>
    </recommendedName>
</protein>
<dbReference type="InterPro" id="IPR029058">
    <property type="entry name" value="AB_hydrolase_fold"/>
</dbReference>
<dbReference type="RefSeq" id="WP_132030145.1">
    <property type="nucleotide sequence ID" value="NZ_SMAI01000002.1"/>
</dbReference>
<sequence>MAEYPVTIPSDGLDLSGVVSVPDDLAEGAPRGAFLVLHGFGSTKESGNVMGPARLLNALGYVTLRFDMRGCGTSGGERGRVICLEQVADTSNALTFLAGQTGVDPARIAVVGTSFGGAVACYAGGVDPRIAAVISNGGWGNGARKFRGQHATPEAWARFQKILADGPKYRAAHGRSLMVAREDIVPVPTHLKDTMAQQQVKLWPANALQEFPAETVQSMFDFTADDVVGQIAPRPLLLLHSASDSVTPTEQSIALFQHARQPTELHLFSDADHWMFAEDNPRVWGAIRAWLARYFPVTAQ</sequence>
<dbReference type="PANTHER" id="PTHR22946">
    <property type="entry name" value="DIENELACTONE HYDROLASE DOMAIN-CONTAINING PROTEIN-RELATED"/>
    <property type="match status" value="1"/>
</dbReference>
<dbReference type="PANTHER" id="PTHR22946:SF0">
    <property type="entry name" value="DIENELACTONE HYDROLASE DOMAIN-CONTAINING PROTEIN"/>
    <property type="match status" value="1"/>
</dbReference>
<reference evidence="3 4" key="1">
    <citation type="submission" date="2019-03" db="EMBL/GenBank/DDBJ databases">
        <title>Genomic Encyclopedia of Type Strains, Phase IV (KMG-IV): sequencing the most valuable type-strain genomes for metagenomic binning, comparative biology and taxonomic classification.</title>
        <authorList>
            <person name="Goeker M."/>
        </authorList>
    </citation>
    <scope>NUCLEOTIDE SEQUENCE [LARGE SCALE GENOMIC DNA]</scope>
    <source>
        <strain evidence="3 4">DSM 9035</strain>
    </source>
</reference>
<comment type="caution">
    <text evidence="3">The sequence shown here is derived from an EMBL/GenBank/DDBJ whole genome shotgun (WGS) entry which is preliminary data.</text>
</comment>
<comment type="similarity">
    <text evidence="1">Belongs to the AB hydrolase superfamily. FUS2 hydrolase family.</text>
</comment>
<evidence type="ECO:0000256" key="1">
    <source>
        <dbReference type="ARBA" id="ARBA00038115"/>
    </source>
</evidence>